<dbReference type="Proteomes" id="UP000828390">
    <property type="component" value="Unassembled WGS sequence"/>
</dbReference>
<reference evidence="2" key="2">
    <citation type="submission" date="2020-11" db="EMBL/GenBank/DDBJ databases">
        <authorList>
            <person name="McCartney M.A."/>
            <person name="Auch B."/>
            <person name="Kono T."/>
            <person name="Mallez S."/>
            <person name="Becker A."/>
            <person name="Gohl D.M."/>
            <person name="Silverstein K.A.T."/>
            <person name="Koren S."/>
            <person name="Bechman K.B."/>
            <person name="Herman A."/>
            <person name="Abrahante J.E."/>
            <person name="Garbe J."/>
        </authorList>
    </citation>
    <scope>NUCLEOTIDE SEQUENCE</scope>
    <source>
        <strain evidence="2">Duluth1</strain>
        <tissue evidence="2">Whole animal</tissue>
    </source>
</reference>
<gene>
    <name evidence="2" type="ORF">DPMN_076982</name>
</gene>
<comment type="caution">
    <text evidence="2">The sequence shown here is derived from an EMBL/GenBank/DDBJ whole genome shotgun (WGS) entry which is preliminary data.</text>
</comment>
<evidence type="ECO:0000313" key="3">
    <source>
        <dbReference type="Proteomes" id="UP000828390"/>
    </source>
</evidence>
<keyword evidence="1" id="KW-1133">Transmembrane helix</keyword>
<proteinExistence type="predicted"/>
<organism evidence="2 3">
    <name type="scientific">Dreissena polymorpha</name>
    <name type="common">Zebra mussel</name>
    <name type="synonym">Mytilus polymorpha</name>
    <dbReference type="NCBI Taxonomy" id="45954"/>
    <lineage>
        <taxon>Eukaryota</taxon>
        <taxon>Metazoa</taxon>
        <taxon>Spiralia</taxon>
        <taxon>Lophotrochozoa</taxon>
        <taxon>Mollusca</taxon>
        <taxon>Bivalvia</taxon>
        <taxon>Autobranchia</taxon>
        <taxon>Heteroconchia</taxon>
        <taxon>Euheterodonta</taxon>
        <taxon>Imparidentia</taxon>
        <taxon>Neoheterodontei</taxon>
        <taxon>Myida</taxon>
        <taxon>Dreissenoidea</taxon>
        <taxon>Dreissenidae</taxon>
        <taxon>Dreissena</taxon>
    </lineage>
</organism>
<evidence type="ECO:0008006" key="4">
    <source>
        <dbReference type="Google" id="ProtNLM"/>
    </source>
</evidence>
<keyword evidence="3" id="KW-1185">Reference proteome</keyword>
<protein>
    <recommendedName>
        <fullName evidence="4">Transmembrane protein</fullName>
    </recommendedName>
</protein>
<evidence type="ECO:0000256" key="1">
    <source>
        <dbReference type="SAM" id="Phobius"/>
    </source>
</evidence>
<name>A0A9D3YPP3_DREPO</name>
<dbReference type="EMBL" id="JAIWYP010000015">
    <property type="protein sequence ID" value="KAH3701983.1"/>
    <property type="molecule type" value="Genomic_DNA"/>
</dbReference>
<reference evidence="2" key="1">
    <citation type="journal article" date="2019" name="bioRxiv">
        <title>The Genome of the Zebra Mussel, Dreissena polymorpha: A Resource for Invasive Species Research.</title>
        <authorList>
            <person name="McCartney M.A."/>
            <person name="Auch B."/>
            <person name="Kono T."/>
            <person name="Mallez S."/>
            <person name="Zhang Y."/>
            <person name="Obille A."/>
            <person name="Becker A."/>
            <person name="Abrahante J.E."/>
            <person name="Garbe J."/>
            <person name="Badalamenti J.P."/>
            <person name="Herman A."/>
            <person name="Mangelson H."/>
            <person name="Liachko I."/>
            <person name="Sullivan S."/>
            <person name="Sone E.D."/>
            <person name="Koren S."/>
            <person name="Silverstein K.A.T."/>
            <person name="Beckman K.B."/>
            <person name="Gohl D.M."/>
        </authorList>
    </citation>
    <scope>NUCLEOTIDE SEQUENCE</scope>
    <source>
        <strain evidence="2">Duluth1</strain>
        <tissue evidence="2">Whole animal</tissue>
    </source>
</reference>
<keyword evidence="1" id="KW-0812">Transmembrane</keyword>
<evidence type="ECO:0000313" key="2">
    <source>
        <dbReference type="EMBL" id="KAH3701983.1"/>
    </source>
</evidence>
<sequence>MSSARVPVYHVVCYGYRYTMSSARVPVYHVVCYGVGGEVVVEVIVVEVLLLLLLLIMWIILMWIRENYTCLQQVDLKTVGWSQTDFVKINEMVTVVVVVEVVV</sequence>
<keyword evidence="1" id="KW-0472">Membrane</keyword>
<dbReference type="AlphaFoldDB" id="A0A9D3YPP3"/>
<feature type="transmembrane region" description="Helical" evidence="1">
    <location>
        <begin position="43"/>
        <end position="64"/>
    </location>
</feature>
<accession>A0A9D3YPP3</accession>